<dbReference type="InterPro" id="IPR029063">
    <property type="entry name" value="SAM-dependent_MTases_sf"/>
</dbReference>
<dbReference type="AlphaFoldDB" id="A0A7W9ANQ5"/>
<dbReference type="NCBIfam" id="TIGR02021">
    <property type="entry name" value="BchM-ChlM"/>
    <property type="match status" value="1"/>
</dbReference>
<reference evidence="6 7" key="1">
    <citation type="submission" date="2020-08" db="EMBL/GenBank/DDBJ databases">
        <title>Genomic Encyclopedia of Type Strains, Phase IV (KMG-IV): sequencing the most valuable type-strain genomes for metagenomic binning, comparative biology and taxonomic classification.</title>
        <authorList>
            <person name="Goeker M."/>
        </authorList>
    </citation>
    <scope>NUCLEOTIDE SEQUENCE [LARGE SCALE GENOMIC DNA]</scope>
    <source>
        <strain evidence="6 7">DSM 27244</strain>
    </source>
</reference>
<dbReference type="EC" id="2.1.1.11" evidence="4"/>
<dbReference type="Proteomes" id="UP000557739">
    <property type="component" value="Unassembled WGS sequence"/>
</dbReference>
<dbReference type="GO" id="GO:0015995">
    <property type="term" value="P:chlorophyll biosynthetic process"/>
    <property type="evidence" value="ECO:0007669"/>
    <property type="project" value="UniProtKB-UniRule"/>
</dbReference>
<evidence type="ECO:0000313" key="7">
    <source>
        <dbReference type="Proteomes" id="UP000557739"/>
    </source>
</evidence>
<dbReference type="InterPro" id="IPR010251">
    <property type="entry name" value="Mg_prot_MeTrfase"/>
</dbReference>
<dbReference type="PANTHER" id="PTHR43464:SF19">
    <property type="entry name" value="UBIQUINONE BIOSYNTHESIS O-METHYLTRANSFERASE, MITOCHONDRIAL"/>
    <property type="match status" value="1"/>
</dbReference>
<proteinExistence type="predicted"/>
<dbReference type="GO" id="GO:0046406">
    <property type="term" value="F:magnesium protoporphyrin IX methyltransferase activity"/>
    <property type="evidence" value="ECO:0007669"/>
    <property type="project" value="UniProtKB-UniRule"/>
</dbReference>
<dbReference type="PROSITE" id="PS51556">
    <property type="entry name" value="SAM_MT_MG_PIX"/>
    <property type="match status" value="1"/>
</dbReference>
<evidence type="ECO:0000256" key="3">
    <source>
        <dbReference type="ARBA" id="ARBA00022691"/>
    </source>
</evidence>
<dbReference type="CDD" id="cd02440">
    <property type="entry name" value="AdoMet_MTases"/>
    <property type="match status" value="1"/>
</dbReference>
<keyword evidence="2 6" id="KW-0808">Transferase</keyword>
<dbReference type="Pfam" id="PF07109">
    <property type="entry name" value="Mg-por_mtran_C"/>
    <property type="match status" value="1"/>
</dbReference>
<dbReference type="SUPFAM" id="SSF53335">
    <property type="entry name" value="S-adenosyl-L-methionine-dependent methyltransferases"/>
    <property type="match status" value="1"/>
</dbReference>
<dbReference type="InterPro" id="IPR010940">
    <property type="entry name" value="Mg_prot_MeTrfase_C"/>
</dbReference>
<feature type="domain" description="Magnesium-protoporphyrin IX methyltransferase C-terminal" evidence="5">
    <location>
        <begin position="134"/>
        <end position="231"/>
    </location>
</feature>
<protein>
    <recommendedName>
        <fullName evidence="4">Magnesium protoporphyrin IX methyltransferase</fullName>
        <ecNumber evidence="4">2.1.1.11</ecNumber>
    </recommendedName>
</protein>
<accession>A0A7W9ANQ5</accession>
<gene>
    <name evidence="6" type="ORF">FHR19_000941</name>
</gene>
<dbReference type="PANTHER" id="PTHR43464">
    <property type="entry name" value="METHYLTRANSFERASE"/>
    <property type="match status" value="1"/>
</dbReference>
<evidence type="ECO:0000256" key="2">
    <source>
        <dbReference type="ARBA" id="ARBA00022679"/>
    </source>
</evidence>
<evidence type="ECO:0000259" key="5">
    <source>
        <dbReference type="Pfam" id="PF07109"/>
    </source>
</evidence>
<comment type="caution">
    <text evidence="6">The sequence shown here is derived from an EMBL/GenBank/DDBJ whole genome shotgun (WGS) entry which is preliminary data.</text>
</comment>
<keyword evidence="1 6" id="KW-0489">Methyltransferase</keyword>
<dbReference type="GO" id="GO:0032259">
    <property type="term" value="P:methylation"/>
    <property type="evidence" value="ECO:0007669"/>
    <property type="project" value="UniProtKB-KW"/>
</dbReference>
<name>A0A7W9ANQ5_9SPHN</name>
<sequence length="232" mass="24965">MMGQAASPTRYADRRQRLETYFDRTAAKAWEALTSDAPVSGIRATVRAGRDRMRGTLLAWLPEDLRGARLLDAGCGTGALAVEAARRGADVVAIDVAGSLVKVARDRAPEGLSIDWRVGDMLDPKLGTFDHVVAMDSLIHYDAFDIVNVVKALTERTRGSVAFTFAPSTPALRAMHSVGKLFPRGDRAPAIEPVAERLLRTLIAGAMPAARIGRDARIGGGFYISHAVEMLP</sequence>
<dbReference type="Pfam" id="PF03602">
    <property type="entry name" value="Cons_hypoth95"/>
    <property type="match status" value="1"/>
</dbReference>
<keyword evidence="7" id="KW-1185">Reference proteome</keyword>
<dbReference type="Gene3D" id="3.40.50.150">
    <property type="entry name" value="Vaccinia Virus protein VP39"/>
    <property type="match status" value="1"/>
</dbReference>
<organism evidence="6 7">
    <name type="scientific">Sphingomonas yantingensis</name>
    <dbReference type="NCBI Taxonomy" id="1241761"/>
    <lineage>
        <taxon>Bacteria</taxon>
        <taxon>Pseudomonadati</taxon>
        <taxon>Pseudomonadota</taxon>
        <taxon>Alphaproteobacteria</taxon>
        <taxon>Sphingomonadales</taxon>
        <taxon>Sphingomonadaceae</taxon>
        <taxon>Sphingomonas</taxon>
    </lineage>
</organism>
<evidence type="ECO:0000313" key="6">
    <source>
        <dbReference type="EMBL" id="MBB5697616.1"/>
    </source>
</evidence>
<evidence type="ECO:0000256" key="1">
    <source>
        <dbReference type="ARBA" id="ARBA00022603"/>
    </source>
</evidence>
<keyword evidence="3" id="KW-0949">S-adenosyl-L-methionine</keyword>
<dbReference type="EMBL" id="JACIJJ010000001">
    <property type="protein sequence ID" value="MBB5697616.1"/>
    <property type="molecule type" value="Genomic_DNA"/>
</dbReference>
<evidence type="ECO:0000256" key="4">
    <source>
        <dbReference type="NCBIfam" id="TIGR02021"/>
    </source>
</evidence>